<dbReference type="InterPro" id="IPR052710">
    <property type="entry name" value="CAAX_protease"/>
</dbReference>
<gene>
    <name evidence="3" type="ORF">SAMN04487834_10342</name>
</gene>
<name>A0A1H6UF80_9FIRM</name>
<feature type="transmembrane region" description="Helical" evidence="1">
    <location>
        <begin position="177"/>
        <end position="197"/>
    </location>
</feature>
<feature type="transmembrane region" description="Helical" evidence="1">
    <location>
        <begin position="227"/>
        <end position="246"/>
    </location>
</feature>
<dbReference type="AlphaFoldDB" id="A0A1H6UF80"/>
<keyword evidence="1" id="KW-1133">Transmembrane helix</keyword>
<feature type="transmembrane region" description="Helical" evidence="1">
    <location>
        <begin position="63"/>
        <end position="84"/>
    </location>
</feature>
<evidence type="ECO:0000259" key="2">
    <source>
        <dbReference type="Pfam" id="PF02517"/>
    </source>
</evidence>
<keyword evidence="3" id="KW-0378">Hydrolase</keyword>
<evidence type="ECO:0000256" key="1">
    <source>
        <dbReference type="SAM" id="Phobius"/>
    </source>
</evidence>
<dbReference type="Proteomes" id="UP000183028">
    <property type="component" value="Unassembled WGS sequence"/>
</dbReference>
<feature type="transmembrane region" description="Helical" evidence="1">
    <location>
        <begin position="21"/>
        <end position="43"/>
    </location>
</feature>
<accession>A0A1H6UF80</accession>
<proteinExistence type="predicted"/>
<keyword evidence="1" id="KW-0472">Membrane</keyword>
<feature type="transmembrane region" description="Helical" evidence="1">
    <location>
        <begin position="203"/>
        <end position="220"/>
    </location>
</feature>
<feature type="transmembrane region" description="Helical" evidence="1">
    <location>
        <begin position="146"/>
        <end position="165"/>
    </location>
</feature>
<dbReference type="EMBL" id="FNYK01000034">
    <property type="protein sequence ID" value="SEI91063.1"/>
    <property type="molecule type" value="Genomic_DNA"/>
</dbReference>
<organism evidence="3 4">
    <name type="scientific">Sharpea azabuensis</name>
    <dbReference type="NCBI Taxonomy" id="322505"/>
    <lineage>
        <taxon>Bacteria</taxon>
        <taxon>Bacillati</taxon>
        <taxon>Bacillota</taxon>
        <taxon>Erysipelotrichia</taxon>
        <taxon>Erysipelotrichales</taxon>
        <taxon>Coprobacillaceae</taxon>
        <taxon>Sharpea</taxon>
    </lineage>
</organism>
<keyword evidence="4" id="KW-1185">Reference proteome</keyword>
<keyword evidence="3" id="KW-0645">Protease</keyword>
<evidence type="ECO:0000313" key="3">
    <source>
        <dbReference type="EMBL" id="SEI91063.1"/>
    </source>
</evidence>
<dbReference type="GO" id="GO:0004175">
    <property type="term" value="F:endopeptidase activity"/>
    <property type="evidence" value="ECO:0007669"/>
    <property type="project" value="UniProtKB-ARBA"/>
</dbReference>
<dbReference type="eggNOG" id="COG1266">
    <property type="taxonomic scope" value="Bacteria"/>
</dbReference>
<dbReference type="PANTHER" id="PTHR36435">
    <property type="entry name" value="SLR1288 PROTEIN"/>
    <property type="match status" value="1"/>
</dbReference>
<sequence length="247" mass="27720">MENTRKIKKAYFQRQLTGTQSAIGLLVLLPLYAIFGSRIATALMKLSMVLFDYRLTRTALSSYLNLVFGIMMLILLVLLLRGYLKDNWKDFMKNKRSIFIKGLMTFVLVYLANYIGTIVVMLMGGASNSANQAGIEQILSRVPVPMILYAVLVGPVVEELMFRGIIFTTLRRRHRKLAYIITALAFGLAHVYASILSGNVSEIVQIFPYFFAGLVFCYSYESSNNIFASIIGHMGNNLVAVLLALFI</sequence>
<dbReference type="PANTHER" id="PTHR36435:SF1">
    <property type="entry name" value="CAAX AMINO TERMINAL PROTEASE FAMILY PROTEIN"/>
    <property type="match status" value="1"/>
</dbReference>
<dbReference type="Pfam" id="PF02517">
    <property type="entry name" value="Rce1-like"/>
    <property type="match status" value="1"/>
</dbReference>
<dbReference type="OrthoDB" id="8607342at2"/>
<keyword evidence="1" id="KW-0812">Transmembrane</keyword>
<reference evidence="4" key="1">
    <citation type="submission" date="2016-10" db="EMBL/GenBank/DDBJ databases">
        <authorList>
            <person name="Varghese N."/>
            <person name="Submissions S."/>
        </authorList>
    </citation>
    <scope>NUCLEOTIDE SEQUENCE [LARGE SCALE GENOMIC DNA]</scope>
    <source>
        <strain evidence="4">DSM 20406</strain>
    </source>
</reference>
<dbReference type="GO" id="GO:0006508">
    <property type="term" value="P:proteolysis"/>
    <property type="evidence" value="ECO:0007669"/>
    <property type="project" value="UniProtKB-KW"/>
</dbReference>
<dbReference type="InterPro" id="IPR003675">
    <property type="entry name" value="Rce1/LyrA-like_dom"/>
</dbReference>
<dbReference type="STRING" id="322505.SAMN04487836_1067"/>
<dbReference type="RefSeq" id="WP_074732262.1">
    <property type="nucleotide sequence ID" value="NZ_FNYK01000034.1"/>
</dbReference>
<feature type="transmembrane region" description="Helical" evidence="1">
    <location>
        <begin position="105"/>
        <end position="126"/>
    </location>
</feature>
<evidence type="ECO:0000313" key="4">
    <source>
        <dbReference type="Proteomes" id="UP000183028"/>
    </source>
</evidence>
<feature type="domain" description="CAAX prenyl protease 2/Lysostaphin resistance protein A-like" evidence="2">
    <location>
        <begin position="143"/>
        <end position="239"/>
    </location>
</feature>
<dbReference type="GO" id="GO:0080120">
    <property type="term" value="P:CAAX-box protein maturation"/>
    <property type="evidence" value="ECO:0007669"/>
    <property type="project" value="UniProtKB-ARBA"/>
</dbReference>
<protein>
    <submittedName>
        <fullName evidence="3">CAAX protease self-immunity</fullName>
    </submittedName>
</protein>